<dbReference type="InterPro" id="IPR027954">
    <property type="entry name" value="Transcobalamin-like_C"/>
</dbReference>
<keyword evidence="2" id="KW-1133">Transmembrane helix</keyword>
<dbReference type="Gene3D" id="2.170.130.30">
    <property type="match status" value="1"/>
</dbReference>
<name>A0A6N7XAT3_9ACTN</name>
<dbReference type="Proteomes" id="UP000469325">
    <property type="component" value="Unassembled WGS sequence"/>
</dbReference>
<dbReference type="EMBL" id="VUNC01000004">
    <property type="protein sequence ID" value="MST72652.1"/>
    <property type="molecule type" value="Genomic_DNA"/>
</dbReference>
<evidence type="ECO:0000313" key="5">
    <source>
        <dbReference type="Proteomes" id="UP000469325"/>
    </source>
</evidence>
<proteinExistence type="predicted"/>
<protein>
    <submittedName>
        <fullName evidence="4">DUF4430 domain-containing protein</fullName>
    </submittedName>
</protein>
<feature type="region of interest" description="Disordered" evidence="1">
    <location>
        <begin position="70"/>
        <end position="98"/>
    </location>
</feature>
<reference evidence="4 5" key="1">
    <citation type="submission" date="2019-08" db="EMBL/GenBank/DDBJ databases">
        <title>In-depth cultivation of the pig gut microbiome towards novel bacterial diversity and tailored functional studies.</title>
        <authorList>
            <person name="Wylensek D."/>
            <person name="Hitch T.C.A."/>
            <person name="Clavel T."/>
        </authorList>
    </citation>
    <scope>NUCLEOTIDE SEQUENCE [LARGE SCALE GENOMIC DNA]</scope>
    <source>
        <strain evidence="4 5">CA-Schmier-601-WT-1</strain>
    </source>
</reference>
<evidence type="ECO:0000256" key="1">
    <source>
        <dbReference type="SAM" id="MobiDB-lite"/>
    </source>
</evidence>
<dbReference type="RefSeq" id="WP_154435010.1">
    <property type="nucleotide sequence ID" value="NZ_VUNC01000004.1"/>
</dbReference>
<sequence length="387" mass="38226">MADLNVNTAATGERGAGTPAQTPTDGGNGGHRPNAARVVLAVAAALVIAFCAWSMGEYVNGRDPLAFLSAGSSVASPSPADSSASDSAPSTSTVTKTSSVTGDDILSALGTLRFGSDDVSLSPDDARVVIAKDGVWVEERSSDDPASLVTRTAERAAALAEWVRGRGVSVSTLTWITEDGNGVIRMVLCVGGDAKASGTLDKLLAASKGYLISEKTYAGLDSPSFPRTSGEAPTLPDGSDATVDGTVTLSSGGRGEVVSQGTGSSSASKSGAPASGSQSGGASSSPSGTAASGSSSSTISVTVSIGGSSQRVSVASGSTAYAALLATGASVSAGANPYGSGTWVYGINGLAQDASHGWTYAVNGSMPSVMSDECTVHDGDVVTWSYV</sequence>
<accession>A0A6N7XAT3</accession>
<feature type="region of interest" description="Disordered" evidence="1">
    <location>
        <begin position="221"/>
        <end position="296"/>
    </location>
</feature>
<comment type="caution">
    <text evidence="4">The sequence shown here is derived from an EMBL/GenBank/DDBJ whole genome shotgun (WGS) entry which is preliminary data.</text>
</comment>
<keyword evidence="5" id="KW-1185">Reference proteome</keyword>
<dbReference type="AlphaFoldDB" id="A0A6N7XAT3"/>
<feature type="compositionally biased region" description="Low complexity" evidence="1">
    <location>
        <begin position="259"/>
        <end position="296"/>
    </location>
</feature>
<evidence type="ECO:0000313" key="4">
    <source>
        <dbReference type="EMBL" id="MST72652.1"/>
    </source>
</evidence>
<gene>
    <name evidence="4" type="ORF">FYJ68_05975</name>
</gene>
<keyword evidence="2" id="KW-0472">Membrane</keyword>
<evidence type="ECO:0000259" key="3">
    <source>
        <dbReference type="Pfam" id="PF14478"/>
    </source>
</evidence>
<keyword evidence="2" id="KW-0812">Transmembrane</keyword>
<feature type="compositionally biased region" description="Polar residues" evidence="1">
    <location>
        <begin position="1"/>
        <end position="10"/>
    </location>
</feature>
<feature type="domain" description="Transcobalamin-like C-terminal" evidence="3">
    <location>
        <begin position="317"/>
        <end position="386"/>
    </location>
</feature>
<feature type="transmembrane region" description="Helical" evidence="2">
    <location>
        <begin position="38"/>
        <end position="56"/>
    </location>
</feature>
<organism evidence="4 5">
    <name type="scientific">Olsenella porci</name>
    <dbReference type="NCBI Taxonomy" id="2652279"/>
    <lineage>
        <taxon>Bacteria</taxon>
        <taxon>Bacillati</taxon>
        <taxon>Actinomycetota</taxon>
        <taxon>Coriobacteriia</taxon>
        <taxon>Coriobacteriales</taxon>
        <taxon>Atopobiaceae</taxon>
        <taxon>Olsenella</taxon>
    </lineage>
</organism>
<evidence type="ECO:0000256" key="2">
    <source>
        <dbReference type="SAM" id="Phobius"/>
    </source>
</evidence>
<dbReference type="Pfam" id="PF14478">
    <property type="entry name" value="DUF4430"/>
    <property type="match status" value="1"/>
</dbReference>
<feature type="region of interest" description="Disordered" evidence="1">
    <location>
        <begin position="1"/>
        <end position="31"/>
    </location>
</feature>